<protein>
    <submittedName>
        <fullName evidence="1">Uncharacterized protein</fullName>
    </submittedName>
</protein>
<gene>
    <name evidence="1" type="ORF">SLEP1_g31310</name>
</gene>
<accession>A0AAV5K8Z9</accession>
<dbReference type="EMBL" id="BPVZ01000057">
    <property type="protein sequence ID" value="GKV21320.1"/>
    <property type="molecule type" value="Genomic_DNA"/>
</dbReference>
<proteinExistence type="predicted"/>
<dbReference type="AlphaFoldDB" id="A0AAV5K8Z9"/>
<name>A0AAV5K8Z9_9ROSI</name>
<evidence type="ECO:0000313" key="1">
    <source>
        <dbReference type="EMBL" id="GKV21320.1"/>
    </source>
</evidence>
<reference evidence="1 2" key="1">
    <citation type="journal article" date="2021" name="Commun. Biol.">
        <title>The genome of Shorea leprosula (Dipterocarpaceae) highlights the ecological relevance of drought in aseasonal tropical rainforests.</title>
        <authorList>
            <person name="Ng K.K.S."/>
            <person name="Kobayashi M.J."/>
            <person name="Fawcett J.A."/>
            <person name="Hatakeyama M."/>
            <person name="Paape T."/>
            <person name="Ng C.H."/>
            <person name="Ang C.C."/>
            <person name="Tnah L.H."/>
            <person name="Lee C.T."/>
            <person name="Nishiyama T."/>
            <person name="Sese J."/>
            <person name="O'Brien M.J."/>
            <person name="Copetti D."/>
            <person name="Mohd Noor M.I."/>
            <person name="Ong R.C."/>
            <person name="Putra M."/>
            <person name="Sireger I.Z."/>
            <person name="Indrioko S."/>
            <person name="Kosugi Y."/>
            <person name="Izuno A."/>
            <person name="Isagi Y."/>
            <person name="Lee S.L."/>
            <person name="Shimizu K.K."/>
        </authorList>
    </citation>
    <scope>NUCLEOTIDE SEQUENCE [LARGE SCALE GENOMIC DNA]</scope>
    <source>
        <strain evidence="1">214</strain>
    </source>
</reference>
<comment type="caution">
    <text evidence="1">The sequence shown here is derived from an EMBL/GenBank/DDBJ whole genome shotgun (WGS) entry which is preliminary data.</text>
</comment>
<evidence type="ECO:0000313" key="2">
    <source>
        <dbReference type="Proteomes" id="UP001054252"/>
    </source>
</evidence>
<dbReference type="Proteomes" id="UP001054252">
    <property type="component" value="Unassembled WGS sequence"/>
</dbReference>
<sequence length="136" mass="15365">MNKWRGLRLEGYADWASAVLAWTYDDGYSKVEASVENMYALREELTKLVQIINTGKLSSLVVAQTSQEQTQQPICTHHTCFTVRFPENQNTIDPIASLTKFGKVDFPSYDGIENLGDGCINAIDSSRLVIFLMRIR</sequence>
<keyword evidence="2" id="KW-1185">Reference proteome</keyword>
<organism evidence="1 2">
    <name type="scientific">Rubroshorea leprosula</name>
    <dbReference type="NCBI Taxonomy" id="152421"/>
    <lineage>
        <taxon>Eukaryota</taxon>
        <taxon>Viridiplantae</taxon>
        <taxon>Streptophyta</taxon>
        <taxon>Embryophyta</taxon>
        <taxon>Tracheophyta</taxon>
        <taxon>Spermatophyta</taxon>
        <taxon>Magnoliopsida</taxon>
        <taxon>eudicotyledons</taxon>
        <taxon>Gunneridae</taxon>
        <taxon>Pentapetalae</taxon>
        <taxon>rosids</taxon>
        <taxon>malvids</taxon>
        <taxon>Malvales</taxon>
        <taxon>Dipterocarpaceae</taxon>
        <taxon>Rubroshorea</taxon>
    </lineage>
</organism>